<proteinExistence type="predicted"/>
<dbReference type="PROSITE" id="PS50198">
    <property type="entry name" value="PPIC_PPIASE_2"/>
    <property type="match status" value="1"/>
</dbReference>
<feature type="region of interest" description="Disordered" evidence="2">
    <location>
        <begin position="25"/>
        <end position="84"/>
    </location>
</feature>
<keyword evidence="1" id="KW-0413">Isomerase</keyword>
<gene>
    <name evidence="5" type="ORF">E6K76_06130</name>
</gene>
<dbReference type="EMBL" id="VBOW01000026">
    <property type="protein sequence ID" value="TMQ59052.1"/>
    <property type="molecule type" value="Genomic_DNA"/>
</dbReference>
<dbReference type="AlphaFoldDB" id="A0A538T5Z0"/>
<comment type="caution">
    <text evidence="5">The sequence shown here is derived from an EMBL/GenBank/DDBJ whole genome shotgun (WGS) entry which is preliminary data.</text>
</comment>
<sequence length="218" mass="23162">MPSRQLFPVIALAALLTLPQTSFATPSADSAQAASSADSVQARSSDSTGAKSEARARAKEVVSPKKRKNKTKAASGGKKTEKTVEVGAKAGTMPVKPEVLPLHVQVQHILIGFSGSVPGKNITRTKEEAKALAYQILERARKGEDFDELTGRYTDDSPPGIYGMSGTGVPPLEGEYPRESLVPAFGNVGFSISPGNIGIADYDPKMSPFGWHIIKRLK</sequence>
<keyword evidence="1" id="KW-0697">Rotamase</keyword>
<organism evidence="5 6">
    <name type="scientific">Eiseniibacteriota bacterium</name>
    <dbReference type="NCBI Taxonomy" id="2212470"/>
    <lineage>
        <taxon>Bacteria</taxon>
        <taxon>Candidatus Eiseniibacteriota</taxon>
    </lineage>
</organism>
<evidence type="ECO:0000313" key="6">
    <source>
        <dbReference type="Proteomes" id="UP000316852"/>
    </source>
</evidence>
<evidence type="ECO:0000256" key="3">
    <source>
        <dbReference type="SAM" id="SignalP"/>
    </source>
</evidence>
<keyword evidence="3" id="KW-0732">Signal</keyword>
<feature type="domain" description="PpiC" evidence="4">
    <location>
        <begin position="101"/>
        <end position="218"/>
    </location>
</feature>
<accession>A0A538T5Z0</accession>
<reference evidence="5 6" key="1">
    <citation type="journal article" date="2019" name="Nat. Microbiol.">
        <title>Mediterranean grassland soil C-N compound turnover is dependent on rainfall and depth, and is mediated by genomically divergent microorganisms.</title>
        <authorList>
            <person name="Diamond S."/>
            <person name="Andeer P.F."/>
            <person name="Li Z."/>
            <person name="Crits-Christoph A."/>
            <person name="Burstein D."/>
            <person name="Anantharaman K."/>
            <person name="Lane K.R."/>
            <person name="Thomas B.C."/>
            <person name="Pan C."/>
            <person name="Northen T.R."/>
            <person name="Banfield J.F."/>
        </authorList>
    </citation>
    <scope>NUCLEOTIDE SEQUENCE [LARGE SCALE GENOMIC DNA]</scope>
    <source>
        <strain evidence="5">WS_6</strain>
    </source>
</reference>
<feature type="compositionally biased region" description="Basic and acidic residues" evidence="2">
    <location>
        <begin position="52"/>
        <end position="63"/>
    </location>
</feature>
<evidence type="ECO:0000259" key="4">
    <source>
        <dbReference type="PROSITE" id="PS50198"/>
    </source>
</evidence>
<evidence type="ECO:0000313" key="5">
    <source>
        <dbReference type="EMBL" id="TMQ59052.1"/>
    </source>
</evidence>
<feature type="signal peptide" evidence="3">
    <location>
        <begin position="1"/>
        <end position="24"/>
    </location>
</feature>
<name>A0A538T5Z0_UNCEI</name>
<dbReference type="SUPFAM" id="SSF54534">
    <property type="entry name" value="FKBP-like"/>
    <property type="match status" value="1"/>
</dbReference>
<evidence type="ECO:0000256" key="2">
    <source>
        <dbReference type="SAM" id="MobiDB-lite"/>
    </source>
</evidence>
<feature type="compositionally biased region" description="Low complexity" evidence="2">
    <location>
        <begin position="27"/>
        <end position="47"/>
    </location>
</feature>
<dbReference type="InterPro" id="IPR000297">
    <property type="entry name" value="PPIase_PpiC"/>
</dbReference>
<feature type="chain" id="PRO_5021949417" description="PpiC domain-containing protein" evidence="3">
    <location>
        <begin position="25"/>
        <end position="218"/>
    </location>
</feature>
<dbReference type="GO" id="GO:0003755">
    <property type="term" value="F:peptidyl-prolyl cis-trans isomerase activity"/>
    <property type="evidence" value="ECO:0007669"/>
    <property type="project" value="UniProtKB-KW"/>
</dbReference>
<protein>
    <recommendedName>
        <fullName evidence="4">PpiC domain-containing protein</fullName>
    </recommendedName>
</protein>
<evidence type="ECO:0000256" key="1">
    <source>
        <dbReference type="PROSITE-ProRule" id="PRU00278"/>
    </source>
</evidence>
<dbReference type="Proteomes" id="UP000316852">
    <property type="component" value="Unassembled WGS sequence"/>
</dbReference>
<dbReference type="InterPro" id="IPR046357">
    <property type="entry name" value="PPIase_dom_sf"/>
</dbReference>
<dbReference type="Pfam" id="PF13616">
    <property type="entry name" value="Rotamase_3"/>
    <property type="match status" value="1"/>
</dbReference>
<dbReference type="Gene3D" id="3.10.50.40">
    <property type="match status" value="1"/>
</dbReference>